<accession>A0A484MU79</accession>
<evidence type="ECO:0000256" key="4">
    <source>
        <dbReference type="ARBA" id="ARBA00023163"/>
    </source>
</evidence>
<evidence type="ECO:0000313" key="8">
    <source>
        <dbReference type="Proteomes" id="UP000595140"/>
    </source>
</evidence>
<keyword evidence="4" id="KW-0804">Transcription</keyword>
<dbReference type="GO" id="GO:0005634">
    <property type="term" value="C:nucleus"/>
    <property type="evidence" value="ECO:0007669"/>
    <property type="project" value="UniProtKB-SubCell"/>
</dbReference>
<keyword evidence="8" id="KW-1185">Reference proteome</keyword>
<evidence type="ECO:0000313" key="7">
    <source>
        <dbReference type="EMBL" id="VFQ92069.1"/>
    </source>
</evidence>
<dbReference type="PANTHER" id="PTHR31072">
    <property type="entry name" value="TRANSCRIPTION FACTOR TCP4-RELATED"/>
    <property type="match status" value="1"/>
</dbReference>
<dbReference type="OrthoDB" id="1911901at2759"/>
<dbReference type="InterPro" id="IPR017887">
    <property type="entry name" value="TF_TCP_subgr"/>
</dbReference>
<evidence type="ECO:0000256" key="1">
    <source>
        <dbReference type="ARBA" id="ARBA00004123"/>
    </source>
</evidence>
<dbReference type="InterPro" id="IPR005333">
    <property type="entry name" value="Transcription_factor_TCP"/>
</dbReference>
<comment type="subcellular location">
    <subcellularLocation>
        <location evidence="1">Nucleus</location>
    </subcellularLocation>
</comment>
<gene>
    <name evidence="7" type="ORF">CCAM_LOCUS33845</name>
</gene>
<dbReference type="GO" id="GO:0043565">
    <property type="term" value="F:sequence-specific DNA binding"/>
    <property type="evidence" value="ECO:0007669"/>
    <property type="project" value="TreeGrafter"/>
</dbReference>
<keyword evidence="3" id="KW-0238">DNA-binding</keyword>
<evidence type="ECO:0000256" key="2">
    <source>
        <dbReference type="ARBA" id="ARBA00023015"/>
    </source>
</evidence>
<evidence type="ECO:0000256" key="3">
    <source>
        <dbReference type="ARBA" id="ARBA00023125"/>
    </source>
</evidence>
<sequence>MGSEMIFKNLPNPFHPEPESPCPAQTQIYHLAPLSTAAAAAGRTGLVKDRHTKVNGRGRRVRMPALCAARIFQLTRELGHRTEGETIQWLLRQAEPAIISATGTGSTPASAVTTSPSGVIAAYRPLQAGMAGLGGPRPSNNTAGSFMQLPSANPVPPFANDPLASGGGRYVQPARTEAGLFSITPPCCRFELRQQPIPTHDYSGREMTFTSMLMMQPSPVNVAVEEQEPLLEDIAKN</sequence>
<dbReference type="EMBL" id="OOIL02004480">
    <property type="protein sequence ID" value="VFQ92069.1"/>
    <property type="molecule type" value="Genomic_DNA"/>
</dbReference>
<keyword evidence="5" id="KW-0539">Nucleus</keyword>
<proteinExistence type="predicted"/>
<dbReference type="PANTHER" id="PTHR31072:SF91">
    <property type="entry name" value="TRANSCRIPTION FACTOR TCP6"/>
    <property type="match status" value="1"/>
</dbReference>
<reference evidence="7 8" key="1">
    <citation type="submission" date="2018-04" db="EMBL/GenBank/DDBJ databases">
        <authorList>
            <person name="Vogel A."/>
        </authorList>
    </citation>
    <scope>NUCLEOTIDE SEQUENCE [LARGE SCALE GENOMIC DNA]</scope>
</reference>
<dbReference type="GO" id="GO:0003700">
    <property type="term" value="F:DNA-binding transcription factor activity"/>
    <property type="evidence" value="ECO:0007669"/>
    <property type="project" value="InterPro"/>
</dbReference>
<evidence type="ECO:0000259" key="6">
    <source>
        <dbReference type="PROSITE" id="PS51369"/>
    </source>
</evidence>
<protein>
    <recommendedName>
        <fullName evidence="6">TCP domain-containing protein</fullName>
    </recommendedName>
</protein>
<dbReference type="PROSITE" id="PS51369">
    <property type="entry name" value="TCP"/>
    <property type="match status" value="1"/>
</dbReference>
<feature type="domain" description="TCP" evidence="6">
    <location>
        <begin position="47"/>
        <end position="101"/>
    </location>
</feature>
<evidence type="ECO:0000256" key="5">
    <source>
        <dbReference type="ARBA" id="ARBA00023242"/>
    </source>
</evidence>
<dbReference type="Proteomes" id="UP000595140">
    <property type="component" value="Unassembled WGS sequence"/>
</dbReference>
<keyword evidence="2" id="KW-0805">Transcription regulation</keyword>
<name>A0A484MU79_9ASTE</name>
<organism evidence="7 8">
    <name type="scientific">Cuscuta campestris</name>
    <dbReference type="NCBI Taxonomy" id="132261"/>
    <lineage>
        <taxon>Eukaryota</taxon>
        <taxon>Viridiplantae</taxon>
        <taxon>Streptophyta</taxon>
        <taxon>Embryophyta</taxon>
        <taxon>Tracheophyta</taxon>
        <taxon>Spermatophyta</taxon>
        <taxon>Magnoliopsida</taxon>
        <taxon>eudicotyledons</taxon>
        <taxon>Gunneridae</taxon>
        <taxon>Pentapetalae</taxon>
        <taxon>asterids</taxon>
        <taxon>lamiids</taxon>
        <taxon>Solanales</taxon>
        <taxon>Convolvulaceae</taxon>
        <taxon>Cuscuteae</taxon>
        <taxon>Cuscuta</taxon>
        <taxon>Cuscuta subgen. Grammica</taxon>
        <taxon>Cuscuta sect. Cleistogrammica</taxon>
    </lineage>
</organism>
<dbReference type="Pfam" id="PF03634">
    <property type="entry name" value="TCP"/>
    <property type="match status" value="1"/>
</dbReference>
<dbReference type="AlphaFoldDB" id="A0A484MU79"/>